<keyword evidence="1" id="KW-0812">Transmembrane</keyword>
<evidence type="ECO:0000313" key="2">
    <source>
        <dbReference type="EMBL" id="SEH04153.1"/>
    </source>
</evidence>
<feature type="transmembrane region" description="Helical" evidence="1">
    <location>
        <begin position="12"/>
        <end position="30"/>
    </location>
</feature>
<evidence type="ECO:0000256" key="1">
    <source>
        <dbReference type="SAM" id="Phobius"/>
    </source>
</evidence>
<dbReference type="EMBL" id="FNVT01000080">
    <property type="protein sequence ID" value="SEH04153.1"/>
    <property type="molecule type" value="Genomic_DNA"/>
</dbReference>
<dbReference type="Proteomes" id="UP000236732">
    <property type="component" value="Unassembled WGS sequence"/>
</dbReference>
<protein>
    <submittedName>
        <fullName evidence="2">Uncharacterized protein</fullName>
    </submittedName>
</protein>
<keyword evidence="3" id="KW-1185">Reference proteome</keyword>
<keyword evidence="1" id="KW-1133">Transmembrane helix</keyword>
<name>A0A1H6F3I8_9ACTN</name>
<evidence type="ECO:0000313" key="3">
    <source>
        <dbReference type="Proteomes" id="UP000236732"/>
    </source>
</evidence>
<gene>
    <name evidence="2" type="ORF">SAMN05444920_1801</name>
</gene>
<reference evidence="2 3" key="1">
    <citation type="submission" date="2016-10" db="EMBL/GenBank/DDBJ databases">
        <authorList>
            <person name="de Groot N.N."/>
        </authorList>
    </citation>
    <scope>NUCLEOTIDE SEQUENCE [LARGE SCALE GENOMIC DNA]</scope>
    <source>
        <strain evidence="2 3">CGMCC 4.7037</strain>
    </source>
</reference>
<keyword evidence="1" id="KW-0472">Membrane</keyword>
<dbReference type="AlphaFoldDB" id="A0A1H6F3I8"/>
<organism evidence="2 3">
    <name type="scientific">Nonomuraea solani</name>
    <dbReference type="NCBI Taxonomy" id="1144553"/>
    <lineage>
        <taxon>Bacteria</taxon>
        <taxon>Bacillati</taxon>
        <taxon>Actinomycetota</taxon>
        <taxon>Actinomycetes</taxon>
        <taxon>Streptosporangiales</taxon>
        <taxon>Streptosporangiaceae</taxon>
        <taxon>Nonomuraea</taxon>
    </lineage>
</organism>
<accession>A0A1H6F3I8</accession>
<proteinExistence type="predicted"/>
<sequence>MTDAGMPRWVKVAGIITAVVILLFLALTLIGDHGPGRHSGALTTPVVTA</sequence>
<dbReference type="RefSeq" id="WP_200825064.1">
    <property type="nucleotide sequence ID" value="NZ_FNVT01000080.1"/>
</dbReference>